<evidence type="ECO:0000313" key="5">
    <source>
        <dbReference type="Proteomes" id="UP000259273"/>
    </source>
</evidence>
<feature type="non-terminal residue" evidence="4">
    <location>
        <position position="1"/>
    </location>
</feature>
<comment type="similarity">
    <text evidence="1">Belongs to the ATP-dependent AMP-binding enzyme family.</text>
</comment>
<dbReference type="SUPFAM" id="SSF56801">
    <property type="entry name" value="Acetyl-CoA synthetase-like"/>
    <property type="match status" value="1"/>
</dbReference>
<evidence type="ECO:0000259" key="3">
    <source>
        <dbReference type="Pfam" id="PF13193"/>
    </source>
</evidence>
<dbReference type="Pfam" id="PF13193">
    <property type="entry name" value="AMP-binding_C"/>
    <property type="match status" value="1"/>
</dbReference>
<dbReference type="FunFam" id="3.30.300.30:FF:000008">
    <property type="entry name" value="2,3-dihydroxybenzoate-AMP ligase"/>
    <property type="match status" value="1"/>
</dbReference>
<evidence type="ECO:0000313" key="4">
    <source>
        <dbReference type="EMBL" id="HAN26888.1"/>
    </source>
</evidence>
<dbReference type="InterPro" id="IPR025110">
    <property type="entry name" value="AMP-bd_C"/>
</dbReference>
<accession>A0A3C1KKB0</accession>
<dbReference type="PANTHER" id="PTHR43201:SF5">
    <property type="entry name" value="MEDIUM-CHAIN ACYL-COA LIGASE ACSF2, MITOCHONDRIAL"/>
    <property type="match status" value="1"/>
</dbReference>
<organism evidence="4 5">
    <name type="scientific">Haliea salexigens</name>
    <dbReference type="NCBI Taxonomy" id="287487"/>
    <lineage>
        <taxon>Bacteria</taxon>
        <taxon>Pseudomonadati</taxon>
        <taxon>Pseudomonadota</taxon>
        <taxon>Gammaproteobacteria</taxon>
        <taxon>Cellvibrionales</taxon>
        <taxon>Halieaceae</taxon>
        <taxon>Haliea</taxon>
    </lineage>
</organism>
<name>A0A3C1KKB0_9GAMM</name>
<comment type="caution">
    <text evidence="4">The sequence shown here is derived from an EMBL/GenBank/DDBJ whole genome shotgun (WGS) entry which is preliminary data.</text>
</comment>
<dbReference type="AlphaFoldDB" id="A0A3C1KKB0"/>
<dbReference type="Gene3D" id="3.30.300.30">
    <property type="match status" value="1"/>
</dbReference>
<dbReference type="GO" id="GO:0031956">
    <property type="term" value="F:medium-chain fatty acid-CoA ligase activity"/>
    <property type="evidence" value="ECO:0007669"/>
    <property type="project" value="TreeGrafter"/>
</dbReference>
<dbReference type="EMBL" id="DMND01000063">
    <property type="protein sequence ID" value="HAN26888.1"/>
    <property type="molecule type" value="Genomic_DNA"/>
</dbReference>
<evidence type="ECO:0000256" key="1">
    <source>
        <dbReference type="ARBA" id="ARBA00006432"/>
    </source>
</evidence>
<feature type="domain" description="AMP-binding enzyme C-terminal" evidence="3">
    <location>
        <begin position="33"/>
        <end position="108"/>
    </location>
</feature>
<sequence length="143" mass="15695">GDLASMDTNGYIRIVGRASEMIIRGGENLSPAEIEAFLTQHEDVAEAAVIGVPDLKYGEEVCAVIIPRNRDHVDSGVLRSWCVKGLSRWKVPKYIQFVDAYPKTPSGKIQKFLLRDSMIAALGLHPHDDLQAGEQMDTTNSTA</sequence>
<protein>
    <recommendedName>
        <fullName evidence="3">AMP-binding enzyme C-terminal domain-containing protein</fullName>
    </recommendedName>
</protein>
<dbReference type="InterPro" id="IPR045851">
    <property type="entry name" value="AMP-bd_C_sf"/>
</dbReference>
<dbReference type="GO" id="GO:0006631">
    <property type="term" value="P:fatty acid metabolic process"/>
    <property type="evidence" value="ECO:0007669"/>
    <property type="project" value="TreeGrafter"/>
</dbReference>
<dbReference type="Proteomes" id="UP000259273">
    <property type="component" value="Unassembled WGS sequence"/>
</dbReference>
<gene>
    <name evidence="4" type="ORF">DCP75_04055</name>
</gene>
<dbReference type="PANTHER" id="PTHR43201">
    <property type="entry name" value="ACYL-COA SYNTHETASE"/>
    <property type="match status" value="1"/>
</dbReference>
<evidence type="ECO:0000256" key="2">
    <source>
        <dbReference type="ARBA" id="ARBA00022598"/>
    </source>
</evidence>
<reference evidence="4 5" key="1">
    <citation type="journal article" date="2018" name="Nat. Biotechnol.">
        <title>A standardized bacterial taxonomy based on genome phylogeny substantially revises the tree of life.</title>
        <authorList>
            <person name="Parks D.H."/>
            <person name="Chuvochina M."/>
            <person name="Waite D.W."/>
            <person name="Rinke C."/>
            <person name="Skarshewski A."/>
            <person name="Chaumeil P.A."/>
            <person name="Hugenholtz P."/>
        </authorList>
    </citation>
    <scope>NUCLEOTIDE SEQUENCE [LARGE SCALE GENOMIC DNA]</scope>
    <source>
        <strain evidence="4">UBA9158</strain>
    </source>
</reference>
<keyword evidence="2" id="KW-0436">Ligase</keyword>
<proteinExistence type="inferred from homology"/>